<name>A0A7J7T0W2_PIPKU</name>
<evidence type="ECO:0000313" key="2">
    <source>
        <dbReference type="Proteomes" id="UP000558488"/>
    </source>
</evidence>
<accession>A0A7J7T0W2</accession>
<protein>
    <submittedName>
        <fullName evidence="1">Uncharacterized protein</fullName>
    </submittedName>
</protein>
<sequence>MQGAADYCHHRCFSLSSSPSLKSIKIYLKQEMRALVSLGRCIPRSLGEMMEVVQRQALFCRSWAGDWTAGLGGWWEVAPALGGLESCRGIGDPWGFPLIVTEAEHWGNFTGKPSLDLGGFAPGSLAGYVCMGEGGEYLAAPTMGQALWTPKLWSL</sequence>
<comment type="caution">
    <text evidence="1">The sequence shown here is derived from an EMBL/GenBank/DDBJ whole genome shotgun (WGS) entry which is preliminary data.</text>
</comment>
<proteinExistence type="predicted"/>
<keyword evidence="2" id="KW-1185">Reference proteome</keyword>
<evidence type="ECO:0000313" key="1">
    <source>
        <dbReference type="EMBL" id="KAF6294328.1"/>
    </source>
</evidence>
<dbReference type="AlphaFoldDB" id="A0A7J7T0W2"/>
<gene>
    <name evidence="1" type="ORF">mPipKuh1_009738</name>
</gene>
<dbReference type="EMBL" id="JACAGB010000034">
    <property type="protein sequence ID" value="KAF6294328.1"/>
    <property type="molecule type" value="Genomic_DNA"/>
</dbReference>
<dbReference type="Proteomes" id="UP000558488">
    <property type="component" value="Unassembled WGS sequence"/>
</dbReference>
<organism evidence="1 2">
    <name type="scientific">Pipistrellus kuhlii</name>
    <name type="common">Kuhl's pipistrelle</name>
    <dbReference type="NCBI Taxonomy" id="59472"/>
    <lineage>
        <taxon>Eukaryota</taxon>
        <taxon>Metazoa</taxon>
        <taxon>Chordata</taxon>
        <taxon>Craniata</taxon>
        <taxon>Vertebrata</taxon>
        <taxon>Euteleostomi</taxon>
        <taxon>Mammalia</taxon>
        <taxon>Eutheria</taxon>
        <taxon>Laurasiatheria</taxon>
        <taxon>Chiroptera</taxon>
        <taxon>Yangochiroptera</taxon>
        <taxon>Vespertilionidae</taxon>
        <taxon>Pipistrellus</taxon>
    </lineage>
</organism>
<reference evidence="1 2" key="1">
    <citation type="journal article" date="2020" name="Nature">
        <title>Six reference-quality genomes reveal evolution of bat adaptations.</title>
        <authorList>
            <person name="Jebb D."/>
            <person name="Huang Z."/>
            <person name="Pippel M."/>
            <person name="Hughes G.M."/>
            <person name="Lavrichenko K."/>
            <person name="Devanna P."/>
            <person name="Winkler S."/>
            <person name="Jermiin L.S."/>
            <person name="Skirmuntt E.C."/>
            <person name="Katzourakis A."/>
            <person name="Burkitt-Gray L."/>
            <person name="Ray D.A."/>
            <person name="Sullivan K.A.M."/>
            <person name="Roscito J.G."/>
            <person name="Kirilenko B.M."/>
            <person name="Davalos L.M."/>
            <person name="Corthals A.P."/>
            <person name="Power M.L."/>
            <person name="Jones G."/>
            <person name="Ransome R.D."/>
            <person name="Dechmann D.K.N."/>
            <person name="Locatelli A.G."/>
            <person name="Puechmaille S.J."/>
            <person name="Fedrigo O."/>
            <person name="Jarvis E.D."/>
            <person name="Hiller M."/>
            <person name="Vernes S.C."/>
            <person name="Myers E.W."/>
            <person name="Teeling E.C."/>
        </authorList>
    </citation>
    <scope>NUCLEOTIDE SEQUENCE [LARGE SCALE GENOMIC DNA]</scope>
    <source>
        <strain evidence="1">MPipKuh1</strain>
        <tissue evidence="1">Flight muscle</tissue>
    </source>
</reference>